<sequence length="48" mass="5642">MFGQDKLNENEARKGLIFLSFFTAKLTEDTQRLQLRVFLLIQKLELIA</sequence>
<protein>
    <submittedName>
        <fullName evidence="1">Uncharacterized protein</fullName>
    </submittedName>
</protein>
<dbReference type="Proteomes" id="UP000248882">
    <property type="component" value="Unassembled WGS sequence"/>
</dbReference>
<evidence type="ECO:0000313" key="2">
    <source>
        <dbReference type="Proteomes" id="UP000248882"/>
    </source>
</evidence>
<gene>
    <name evidence="1" type="ORF">LV85_02700</name>
</gene>
<accession>A0A2W7QQ16</accession>
<organism evidence="1 2">
    <name type="scientific">Algoriphagus chordae</name>
    <dbReference type="NCBI Taxonomy" id="237019"/>
    <lineage>
        <taxon>Bacteria</taxon>
        <taxon>Pseudomonadati</taxon>
        <taxon>Bacteroidota</taxon>
        <taxon>Cytophagia</taxon>
        <taxon>Cytophagales</taxon>
        <taxon>Cyclobacteriaceae</taxon>
        <taxon>Algoriphagus</taxon>
    </lineage>
</organism>
<name>A0A2W7QQ16_9BACT</name>
<proteinExistence type="predicted"/>
<reference evidence="1 2" key="1">
    <citation type="submission" date="2018-06" db="EMBL/GenBank/DDBJ databases">
        <title>Genomic Encyclopedia of Archaeal and Bacterial Type Strains, Phase II (KMG-II): from individual species to whole genera.</title>
        <authorList>
            <person name="Goeker M."/>
        </authorList>
    </citation>
    <scope>NUCLEOTIDE SEQUENCE [LARGE SCALE GENOMIC DNA]</scope>
    <source>
        <strain evidence="1 2">DSM 19830</strain>
    </source>
</reference>
<dbReference type="EMBL" id="QKZT01000011">
    <property type="protein sequence ID" value="PZX50593.1"/>
    <property type="molecule type" value="Genomic_DNA"/>
</dbReference>
<dbReference type="AlphaFoldDB" id="A0A2W7QQ16"/>
<evidence type="ECO:0000313" key="1">
    <source>
        <dbReference type="EMBL" id="PZX50593.1"/>
    </source>
</evidence>
<comment type="caution">
    <text evidence="1">The sequence shown here is derived from an EMBL/GenBank/DDBJ whole genome shotgun (WGS) entry which is preliminary data.</text>
</comment>
<keyword evidence="2" id="KW-1185">Reference proteome</keyword>